<protein>
    <recommendedName>
        <fullName evidence="10">Fe2OG dioxygenase domain-containing protein</fullName>
    </recommendedName>
</protein>
<dbReference type="GO" id="GO:0071456">
    <property type="term" value="P:cellular response to hypoxia"/>
    <property type="evidence" value="ECO:0007669"/>
    <property type="project" value="TreeGrafter"/>
</dbReference>
<keyword evidence="3" id="KW-0256">Endoplasmic reticulum</keyword>
<dbReference type="InterPro" id="IPR051559">
    <property type="entry name" value="HIF_prolyl_hydroxylases"/>
</dbReference>
<comment type="caution">
    <text evidence="11">The sequence shown here is derived from an EMBL/GenBank/DDBJ whole genome shotgun (WGS) entry which is preliminary data.</text>
</comment>
<dbReference type="PANTHER" id="PTHR12907:SF26">
    <property type="entry name" value="HIF PROLYL HYDROXYLASE, ISOFORM C"/>
    <property type="match status" value="1"/>
</dbReference>
<keyword evidence="8" id="KW-0325">Glycoprotein</keyword>
<name>A0AB34JAW8_PRYPA</name>
<dbReference type="InterPro" id="IPR005123">
    <property type="entry name" value="Oxoglu/Fe-dep_dioxygenase_dom"/>
</dbReference>
<dbReference type="InterPro" id="IPR044862">
    <property type="entry name" value="Pro_4_hyd_alph_FE2OG_OXY"/>
</dbReference>
<evidence type="ECO:0000256" key="8">
    <source>
        <dbReference type="ARBA" id="ARBA00023180"/>
    </source>
</evidence>
<dbReference type="GO" id="GO:0031418">
    <property type="term" value="F:L-ascorbic acid binding"/>
    <property type="evidence" value="ECO:0007669"/>
    <property type="project" value="UniProtKB-KW"/>
</dbReference>
<feature type="repeat" description="TPR" evidence="9">
    <location>
        <begin position="166"/>
        <end position="199"/>
    </location>
</feature>
<evidence type="ECO:0000259" key="10">
    <source>
        <dbReference type="PROSITE" id="PS51471"/>
    </source>
</evidence>
<keyword evidence="7" id="KW-0408">Iron</keyword>
<keyword evidence="4" id="KW-0847">Vitamin C</keyword>
<dbReference type="Pfam" id="PF13640">
    <property type="entry name" value="2OG-FeII_Oxy_3"/>
    <property type="match status" value="1"/>
</dbReference>
<keyword evidence="6" id="KW-0560">Oxidoreductase</keyword>
<evidence type="ECO:0000256" key="3">
    <source>
        <dbReference type="ARBA" id="ARBA00022824"/>
    </source>
</evidence>
<dbReference type="Proteomes" id="UP001515480">
    <property type="component" value="Unassembled WGS sequence"/>
</dbReference>
<dbReference type="GO" id="GO:0031543">
    <property type="term" value="F:peptidyl-proline dioxygenase activity"/>
    <property type="evidence" value="ECO:0007669"/>
    <property type="project" value="TreeGrafter"/>
</dbReference>
<keyword evidence="12" id="KW-1185">Reference proteome</keyword>
<gene>
    <name evidence="11" type="ORF">AB1Y20_003075</name>
</gene>
<sequence>MPPAPAPRAPPMVKGVAAHLSARRHRSLPLSRGKSTGMLLPALLLLAPLVAFLAYDPSGFWSARVAQHAFSSGRYEEASQGLAAALERRPTDVTLLKQYGIALLAGERREEALHSFERAVALDPTDRHAARMAANALASLGARGGAATNGDPARLERALRLDPRRPDLYLSLGALLLSTGAKHRAREAFARAVELAPDEATTYLSLATVQLSLDDVAATRQSLHSATLLQPSSLAAHTTLFLLGPPSLAGADALHDALIAQQSHDSYRATLAANLVHATRRNGVTSAAGRLSPLRVEGYAVVDSLLGAEMCDALRTHAQRELRPLQTRGTVGRHEGMVQQATRSDMVLRLPSDLLKWRLSDSLVDAIGRLRVLFAEIHAELLQLWPLHLPFPYPKEELMYACYDAGGFYSRHVDSARRTSAAGEGAPAVDRMFTAVYYLDGTFEGGELRLHLQGAEAEGEQDGRIDLPPSMDRLVIFWSNVSHEVLPILTPGAIRCAFTQWFSSVLTEGE</sequence>
<evidence type="ECO:0000256" key="4">
    <source>
        <dbReference type="ARBA" id="ARBA00022896"/>
    </source>
</evidence>
<dbReference type="SMART" id="SM00028">
    <property type="entry name" value="TPR"/>
    <property type="match status" value="4"/>
</dbReference>
<accession>A0AB34JAW8</accession>
<proteinExistence type="predicted"/>
<dbReference type="Pfam" id="PF13181">
    <property type="entry name" value="TPR_8"/>
    <property type="match status" value="1"/>
</dbReference>
<dbReference type="Gene3D" id="1.25.40.10">
    <property type="entry name" value="Tetratricopeptide repeat domain"/>
    <property type="match status" value="2"/>
</dbReference>
<evidence type="ECO:0000256" key="6">
    <source>
        <dbReference type="ARBA" id="ARBA00023002"/>
    </source>
</evidence>
<evidence type="ECO:0000313" key="11">
    <source>
        <dbReference type="EMBL" id="KAL1518795.1"/>
    </source>
</evidence>
<dbReference type="GO" id="GO:0008198">
    <property type="term" value="F:ferrous iron binding"/>
    <property type="evidence" value="ECO:0007669"/>
    <property type="project" value="TreeGrafter"/>
</dbReference>
<dbReference type="PROSITE" id="PS50005">
    <property type="entry name" value="TPR"/>
    <property type="match status" value="2"/>
</dbReference>
<organism evidence="11 12">
    <name type="scientific">Prymnesium parvum</name>
    <name type="common">Toxic golden alga</name>
    <dbReference type="NCBI Taxonomy" id="97485"/>
    <lineage>
        <taxon>Eukaryota</taxon>
        <taxon>Haptista</taxon>
        <taxon>Haptophyta</taxon>
        <taxon>Prymnesiophyceae</taxon>
        <taxon>Prymnesiales</taxon>
        <taxon>Prymnesiaceae</taxon>
        <taxon>Prymnesium</taxon>
    </lineage>
</organism>
<evidence type="ECO:0000256" key="7">
    <source>
        <dbReference type="ARBA" id="ARBA00023004"/>
    </source>
</evidence>
<reference evidence="11 12" key="1">
    <citation type="journal article" date="2024" name="Science">
        <title>Giant polyketide synthase enzymes in the biosynthesis of giant marine polyether toxins.</title>
        <authorList>
            <person name="Fallon T.R."/>
            <person name="Shende V.V."/>
            <person name="Wierzbicki I.H."/>
            <person name="Pendleton A.L."/>
            <person name="Watervoot N.F."/>
            <person name="Auber R.P."/>
            <person name="Gonzalez D.J."/>
            <person name="Wisecaver J.H."/>
            <person name="Moore B.S."/>
        </authorList>
    </citation>
    <scope>NUCLEOTIDE SEQUENCE [LARGE SCALE GENOMIC DNA]</scope>
    <source>
        <strain evidence="11 12">12B1</strain>
    </source>
</reference>
<evidence type="ECO:0000256" key="5">
    <source>
        <dbReference type="ARBA" id="ARBA00022964"/>
    </source>
</evidence>
<evidence type="ECO:0000313" key="12">
    <source>
        <dbReference type="Proteomes" id="UP001515480"/>
    </source>
</evidence>
<dbReference type="PROSITE" id="PS51471">
    <property type="entry name" value="FE2OG_OXY"/>
    <property type="match status" value="1"/>
</dbReference>
<feature type="repeat" description="TPR" evidence="9">
    <location>
        <begin position="93"/>
        <end position="126"/>
    </location>
</feature>
<dbReference type="PANTHER" id="PTHR12907">
    <property type="entry name" value="EGL NINE HOMOLOG-RELATED"/>
    <property type="match status" value="1"/>
</dbReference>
<evidence type="ECO:0000256" key="2">
    <source>
        <dbReference type="ARBA" id="ARBA00022723"/>
    </source>
</evidence>
<feature type="domain" description="Fe2OG dioxygenase" evidence="10">
    <location>
        <begin position="394"/>
        <end position="504"/>
    </location>
</feature>
<dbReference type="InterPro" id="IPR019734">
    <property type="entry name" value="TPR_rpt"/>
</dbReference>
<dbReference type="InterPro" id="IPR006620">
    <property type="entry name" value="Pro_4_hyd_alph"/>
</dbReference>
<dbReference type="AlphaFoldDB" id="A0AB34JAW8"/>
<evidence type="ECO:0000256" key="9">
    <source>
        <dbReference type="PROSITE-ProRule" id="PRU00339"/>
    </source>
</evidence>
<dbReference type="EMBL" id="JBGBPQ010000010">
    <property type="protein sequence ID" value="KAL1518795.1"/>
    <property type="molecule type" value="Genomic_DNA"/>
</dbReference>
<keyword evidence="2" id="KW-0479">Metal-binding</keyword>
<dbReference type="Gene3D" id="2.60.120.620">
    <property type="entry name" value="q2cbj1_9rhob like domain"/>
    <property type="match status" value="1"/>
</dbReference>
<dbReference type="InterPro" id="IPR011990">
    <property type="entry name" value="TPR-like_helical_dom_sf"/>
</dbReference>
<evidence type="ECO:0000256" key="1">
    <source>
        <dbReference type="ARBA" id="ARBA00001961"/>
    </source>
</evidence>
<dbReference type="SMART" id="SM00702">
    <property type="entry name" value="P4Hc"/>
    <property type="match status" value="1"/>
</dbReference>
<comment type="cofactor">
    <cofactor evidence="1">
        <name>L-ascorbate</name>
        <dbReference type="ChEBI" id="CHEBI:38290"/>
    </cofactor>
</comment>
<keyword evidence="5" id="KW-0223">Dioxygenase</keyword>
<dbReference type="SUPFAM" id="SSF48452">
    <property type="entry name" value="TPR-like"/>
    <property type="match status" value="1"/>
</dbReference>
<keyword evidence="9" id="KW-0802">TPR repeat</keyword>